<accession>A0A3A4AJJ2</accession>
<evidence type="ECO:0000313" key="2">
    <source>
        <dbReference type="Proteomes" id="UP000265768"/>
    </source>
</evidence>
<proteinExistence type="predicted"/>
<dbReference type="AlphaFoldDB" id="A0A3A4AJJ2"/>
<organism evidence="1 2">
    <name type="scientific">Bailinhaonella thermotolerans</name>
    <dbReference type="NCBI Taxonomy" id="1070861"/>
    <lineage>
        <taxon>Bacteria</taxon>
        <taxon>Bacillati</taxon>
        <taxon>Actinomycetota</taxon>
        <taxon>Actinomycetes</taxon>
        <taxon>Streptosporangiales</taxon>
        <taxon>Streptosporangiaceae</taxon>
        <taxon>Bailinhaonella</taxon>
    </lineage>
</organism>
<keyword evidence="2" id="KW-1185">Reference proteome</keyword>
<protein>
    <submittedName>
        <fullName evidence="1">Uncharacterized protein</fullName>
    </submittedName>
</protein>
<dbReference type="OrthoDB" id="3536252at2"/>
<dbReference type="RefSeq" id="WP_119931502.1">
    <property type="nucleotide sequence ID" value="NZ_QZEY01000027.1"/>
</dbReference>
<evidence type="ECO:0000313" key="1">
    <source>
        <dbReference type="EMBL" id="RJL21041.1"/>
    </source>
</evidence>
<sequence length="155" mass="16834">MTTPTLAPVSSPPLRGHALALATLEAIRANPEEFDPAVWRDTYSKCFAGWACDLAGGRWLVVPDEDGELYLPNGGWTDDEEALGYLLADEIDPPDLVTEREGHRVVHIMDRAPLVLGLDPSSVHLSSGTRLFHRDNTPDTLARLIEAAYDGGSDA</sequence>
<reference evidence="1 2" key="1">
    <citation type="submission" date="2018-09" db="EMBL/GenBank/DDBJ databases">
        <title>YIM 75507 draft genome.</title>
        <authorList>
            <person name="Tang S."/>
            <person name="Feng Y."/>
        </authorList>
    </citation>
    <scope>NUCLEOTIDE SEQUENCE [LARGE SCALE GENOMIC DNA]</scope>
    <source>
        <strain evidence="1 2">YIM 75507</strain>
    </source>
</reference>
<dbReference type="EMBL" id="QZEY01000027">
    <property type="protein sequence ID" value="RJL21041.1"/>
    <property type="molecule type" value="Genomic_DNA"/>
</dbReference>
<comment type="caution">
    <text evidence="1">The sequence shown here is derived from an EMBL/GenBank/DDBJ whole genome shotgun (WGS) entry which is preliminary data.</text>
</comment>
<gene>
    <name evidence="1" type="ORF">D5H75_38150</name>
</gene>
<name>A0A3A4AJJ2_9ACTN</name>
<dbReference type="Proteomes" id="UP000265768">
    <property type="component" value="Unassembled WGS sequence"/>
</dbReference>